<accession>A0ABV8ENK5</accession>
<sequence length="365" mass="41826">MKVIFIIQGEGRGHMTQAIALNSILHELNHEVVAVCIGKSSRRKIPDFFARKIECPIHTFESPNFVTDKNHKKILIGKTISQNIFQSKTYYKSLKKLNRIVKDYSPDLIINFYDLLAGIFNLVFKPNCKFWAIGHQYMIYHPNFQFAPSKNLEKILFILNTKLTALSADLHLALSFVDDKADLKSKKTIIIPPLLRPELFKLKPTKGDFILTYMVNAGYGEEVYRFASNNPEIRIEAFWDNAKAEKLEKPLPNLTFHQIDDRLFLNRMAECKGLISTAGFESICEAMYLTKPVMMVPVAGQYEQACNALDATSAGAGFSHHEFDFEKFDKFLVNHMHSATPMKPWANSIKDHITEAFMTYMKDQN</sequence>
<dbReference type="PANTHER" id="PTHR21015:SF22">
    <property type="entry name" value="GLYCOSYLTRANSFERASE"/>
    <property type="match status" value="1"/>
</dbReference>
<dbReference type="PANTHER" id="PTHR21015">
    <property type="entry name" value="UDP-N-ACETYLGLUCOSAMINE--N-ACETYLMURAMYL-(PENTAPEPTIDE) PYROPHOSPHORYL-UNDECAPRENOL N-ACETYLGLUCOSAMINE TRANSFERASE 1"/>
    <property type="match status" value="1"/>
</dbReference>
<dbReference type="Pfam" id="PF13528">
    <property type="entry name" value="Glyco_trans_1_3"/>
    <property type="match status" value="1"/>
</dbReference>
<dbReference type="EMBL" id="JBHSAV010000051">
    <property type="protein sequence ID" value="MFC3976893.1"/>
    <property type="molecule type" value="Genomic_DNA"/>
</dbReference>
<dbReference type="Gene3D" id="3.40.50.2000">
    <property type="entry name" value="Glycogen Phosphorylase B"/>
    <property type="match status" value="1"/>
</dbReference>
<reference evidence="2" key="1">
    <citation type="journal article" date="2019" name="Int. J. Syst. Evol. Microbiol.">
        <title>The Global Catalogue of Microorganisms (GCM) 10K type strain sequencing project: providing services to taxonomists for standard genome sequencing and annotation.</title>
        <authorList>
            <consortium name="The Broad Institute Genomics Platform"/>
            <consortium name="The Broad Institute Genome Sequencing Center for Infectious Disease"/>
            <person name="Wu L."/>
            <person name="Ma J."/>
        </authorList>
    </citation>
    <scope>NUCLEOTIDE SEQUENCE [LARGE SCALE GENOMIC DNA]</scope>
    <source>
        <strain evidence="2">CECT 8551</strain>
    </source>
</reference>
<comment type="caution">
    <text evidence="1">The sequence shown here is derived from an EMBL/GenBank/DDBJ whole genome shotgun (WGS) entry which is preliminary data.</text>
</comment>
<dbReference type="RefSeq" id="WP_241297457.1">
    <property type="nucleotide sequence ID" value="NZ_JAKZGR010000021.1"/>
</dbReference>
<dbReference type="SUPFAM" id="SSF53756">
    <property type="entry name" value="UDP-Glycosyltransferase/glycogen phosphorylase"/>
    <property type="match status" value="1"/>
</dbReference>
<keyword evidence="2" id="KW-1185">Reference proteome</keyword>
<protein>
    <submittedName>
        <fullName evidence="1">Glycosyltransferase family protein</fullName>
    </submittedName>
</protein>
<evidence type="ECO:0000313" key="1">
    <source>
        <dbReference type="EMBL" id="MFC3976893.1"/>
    </source>
</evidence>
<proteinExistence type="predicted"/>
<gene>
    <name evidence="1" type="ORF">ACFOUP_10950</name>
</gene>
<name>A0ABV8ENK5_9BACT</name>
<organism evidence="1 2">
    <name type="scientific">Belliella kenyensis</name>
    <dbReference type="NCBI Taxonomy" id="1472724"/>
    <lineage>
        <taxon>Bacteria</taxon>
        <taxon>Pseudomonadati</taxon>
        <taxon>Bacteroidota</taxon>
        <taxon>Cytophagia</taxon>
        <taxon>Cytophagales</taxon>
        <taxon>Cyclobacteriaceae</taxon>
        <taxon>Belliella</taxon>
    </lineage>
</organism>
<evidence type="ECO:0000313" key="2">
    <source>
        <dbReference type="Proteomes" id="UP001595766"/>
    </source>
</evidence>
<dbReference type="Proteomes" id="UP001595766">
    <property type="component" value="Unassembled WGS sequence"/>
</dbReference>